<dbReference type="InterPro" id="IPR001789">
    <property type="entry name" value="Sig_transdc_resp-reg_receiver"/>
</dbReference>
<evidence type="ECO:0000256" key="5">
    <source>
        <dbReference type="PROSITE-ProRule" id="PRU00169"/>
    </source>
</evidence>
<dbReference type="InterPro" id="IPR016032">
    <property type="entry name" value="Sig_transdc_resp-reg_C-effctor"/>
</dbReference>
<dbReference type="SMART" id="SM00448">
    <property type="entry name" value="REC"/>
    <property type="match status" value="1"/>
</dbReference>
<keyword evidence="2" id="KW-0805">Transcription regulation</keyword>
<evidence type="ECO:0000259" key="7">
    <source>
        <dbReference type="PROSITE" id="PS50110"/>
    </source>
</evidence>
<dbReference type="PROSITE" id="PS50110">
    <property type="entry name" value="RESPONSE_REGULATORY"/>
    <property type="match status" value="1"/>
</dbReference>
<dbReference type="Pfam" id="PF00196">
    <property type="entry name" value="GerE"/>
    <property type="match status" value="1"/>
</dbReference>
<evidence type="ECO:0000256" key="1">
    <source>
        <dbReference type="ARBA" id="ARBA00022553"/>
    </source>
</evidence>
<evidence type="ECO:0000313" key="8">
    <source>
        <dbReference type="EMBL" id="QLY29027.1"/>
    </source>
</evidence>
<dbReference type="CDD" id="cd06170">
    <property type="entry name" value="LuxR_C_like"/>
    <property type="match status" value="1"/>
</dbReference>
<dbReference type="Gene3D" id="3.40.50.2300">
    <property type="match status" value="1"/>
</dbReference>
<dbReference type="EMBL" id="CP059399">
    <property type="protein sequence ID" value="QLY29027.1"/>
    <property type="molecule type" value="Genomic_DNA"/>
</dbReference>
<dbReference type="SUPFAM" id="SSF46894">
    <property type="entry name" value="C-terminal effector domain of the bipartite response regulators"/>
    <property type="match status" value="1"/>
</dbReference>
<keyword evidence="3" id="KW-0238">DNA-binding</keyword>
<dbReference type="PROSITE" id="PS50043">
    <property type="entry name" value="HTH_LUXR_2"/>
    <property type="match status" value="1"/>
</dbReference>
<dbReference type="InterPro" id="IPR039420">
    <property type="entry name" value="WalR-like"/>
</dbReference>
<keyword evidence="4" id="KW-0804">Transcription</keyword>
<sequence>METVNASGVKVVVAEDSVLIRDSVVRALATDPAIEVAGAAADFDSTLDLVRRHRPDVLITDVRMPPTGTDEGVRLARELRATHPGIGVIVLTHYAEPAYATALLDGGSAGRGYLLKERIARFDQLLNAVHVVAGGGSVLDPIIMEALLPRHRGADPMHRLTARELQVLGEIALGGSNQVVAQRLALSQRAVQKHINSIFAKLGITLDPALDQRVTAVLMFLAAQPR</sequence>
<dbReference type="InterPro" id="IPR000792">
    <property type="entry name" value="Tscrpt_reg_LuxR_C"/>
</dbReference>
<name>A0A7D6ZFD7_9NOCA</name>
<dbReference type="KEGG" id="nhu:H0264_27440"/>
<dbReference type="SUPFAM" id="SSF52172">
    <property type="entry name" value="CheY-like"/>
    <property type="match status" value="1"/>
</dbReference>
<accession>A0A7D6ZFD7</accession>
<protein>
    <submittedName>
        <fullName evidence="8">Response regulator transcription factor</fullName>
    </submittedName>
</protein>
<dbReference type="SMART" id="SM00421">
    <property type="entry name" value="HTH_LUXR"/>
    <property type="match status" value="1"/>
</dbReference>
<dbReference type="InterPro" id="IPR058245">
    <property type="entry name" value="NreC/VraR/RcsB-like_REC"/>
</dbReference>
<dbReference type="CDD" id="cd17535">
    <property type="entry name" value="REC_NarL-like"/>
    <property type="match status" value="1"/>
</dbReference>
<proteinExistence type="predicted"/>
<feature type="domain" description="Response regulatory" evidence="7">
    <location>
        <begin position="10"/>
        <end position="131"/>
    </location>
</feature>
<dbReference type="InterPro" id="IPR011006">
    <property type="entry name" value="CheY-like_superfamily"/>
</dbReference>
<dbReference type="Proteomes" id="UP000515512">
    <property type="component" value="Chromosome"/>
</dbReference>
<dbReference type="GO" id="GO:0003677">
    <property type="term" value="F:DNA binding"/>
    <property type="evidence" value="ECO:0007669"/>
    <property type="project" value="UniProtKB-KW"/>
</dbReference>
<feature type="modified residue" description="4-aspartylphosphate" evidence="5">
    <location>
        <position position="61"/>
    </location>
</feature>
<dbReference type="AlphaFoldDB" id="A0A7D6ZFD7"/>
<dbReference type="GO" id="GO:0000160">
    <property type="term" value="P:phosphorelay signal transduction system"/>
    <property type="evidence" value="ECO:0007669"/>
    <property type="project" value="InterPro"/>
</dbReference>
<feature type="domain" description="HTH luxR-type" evidence="6">
    <location>
        <begin position="153"/>
        <end position="218"/>
    </location>
</feature>
<organism evidence="8 9">
    <name type="scientific">Nocardia huaxiensis</name>
    <dbReference type="NCBI Taxonomy" id="2755382"/>
    <lineage>
        <taxon>Bacteria</taxon>
        <taxon>Bacillati</taxon>
        <taxon>Actinomycetota</taxon>
        <taxon>Actinomycetes</taxon>
        <taxon>Mycobacteriales</taxon>
        <taxon>Nocardiaceae</taxon>
        <taxon>Nocardia</taxon>
    </lineage>
</organism>
<evidence type="ECO:0000256" key="2">
    <source>
        <dbReference type="ARBA" id="ARBA00023015"/>
    </source>
</evidence>
<evidence type="ECO:0000313" key="9">
    <source>
        <dbReference type="Proteomes" id="UP000515512"/>
    </source>
</evidence>
<dbReference type="PANTHER" id="PTHR43214">
    <property type="entry name" value="TWO-COMPONENT RESPONSE REGULATOR"/>
    <property type="match status" value="1"/>
</dbReference>
<keyword evidence="9" id="KW-1185">Reference proteome</keyword>
<dbReference type="Pfam" id="PF00072">
    <property type="entry name" value="Response_reg"/>
    <property type="match status" value="1"/>
</dbReference>
<evidence type="ECO:0000259" key="6">
    <source>
        <dbReference type="PROSITE" id="PS50043"/>
    </source>
</evidence>
<dbReference type="PRINTS" id="PR00038">
    <property type="entry name" value="HTHLUXR"/>
</dbReference>
<evidence type="ECO:0000256" key="4">
    <source>
        <dbReference type="ARBA" id="ARBA00023163"/>
    </source>
</evidence>
<evidence type="ECO:0000256" key="3">
    <source>
        <dbReference type="ARBA" id="ARBA00023125"/>
    </source>
</evidence>
<dbReference type="PANTHER" id="PTHR43214:SF24">
    <property type="entry name" value="TRANSCRIPTIONAL REGULATORY PROTEIN NARL-RELATED"/>
    <property type="match status" value="1"/>
</dbReference>
<dbReference type="GO" id="GO:0006355">
    <property type="term" value="P:regulation of DNA-templated transcription"/>
    <property type="evidence" value="ECO:0007669"/>
    <property type="project" value="InterPro"/>
</dbReference>
<gene>
    <name evidence="8" type="ORF">H0264_27440</name>
</gene>
<reference evidence="8 9" key="1">
    <citation type="submission" date="2020-07" db="EMBL/GenBank/DDBJ databases">
        <authorList>
            <person name="Zhuang K."/>
            <person name="Ran Y."/>
        </authorList>
    </citation>
    <scope>NUCLEOTIDE SEQUENCE [LARGE SCALE GENOMIC DNA]</scope>
    <source>
        <strain evidence="8 9">WCH-YHL-001</strain>
    </source>
</reference>
<keyword evidence="1 5" id="KW-0597">Phosphoprotein</keyword>